<keyword evidence="2" id="KW-0813">Transport</keyword>
<keyword evidence="4" id="KW-0653">Protein transport</keyword>
<evidence type="ECO:0000256" key="1">
    <source>
        <dbReference type="ARBA" id="ARBA00004167"/>
    </source>
</evidence>
<proteinExistence type="predicted"/>
<protein>
    <submittedName>
        <fullName evidence="8">Unannotated protein</fullName>
    </submittedName>
</protein>
<gene>
    <name evidence="8" type="ORF">UFOPK3554_00355</name>
</gene>
<dbReference type="PRINTS" id="PR01506">
    <property type="entry name" value="TATBPROTEIN"/>
</dbReference>
<keyword evidence="7" id="KW-0472">Membrane</keyword>
<keyword evidence="6" id="KW-0811">Translocation</keyword>
<comment type="subcellular location">
    <subcellularLocation>
        <location evidence="1">Membrane</location>
        <topology evidence="1">Single-pass membrane protein</topology>
    </subcellularLocation>
</comment>
<accession>A0A6J7XQD5</accession>
<dbReference type="AlphaFoldDB" id="A0A6J7XQD5"/>
<evidence type="ECO:0000256" key="6">
    <source>
        <dbReference type="ARBA" id="ARBA00023010"/>
    </source>
</evidence>
<evidence type="ECO:0000313" key="8">
    <source>
        <dbReference type="EMBL" id="CAB5239580.1"/>
    </source>
</evidence>
<organism evidence="8">
    <name type="scientific">freshwater metagenome</name>
    <dbReference type="NCBI Taxonomy" id="449393"/>
    <lineage>
        <taxon>unclassified sequences</taxon>
        <taxon>metagenomes</taxon>
        <taxon>ecological metagenomes</taxon>
    </lineage>
</organism>
<sequence>MFFDIGPGEFIGLAILGLILVGPERMPKLAAEAAKLVKKIRGLSQIATTELRETLGPGFEDLKPTDLNPKTFIKKQLADALDEGEVVENKPQTFEAKIDPDLL</sequence>
<evidence type="ECO:0000256" key="2">
    <source>
        <dbReference type="ARBA" id="ARBA00022448"/>
    </source>
</evidence>
<evidence type="ECO:0000256" key="4">
    <source>
        <dbReference type="ARBA" id="ARBA00022927"/>
    </source>
</evidence>
<reference evidence="8" key="1">
    <citation type="submission" date="2020-05" db="EMBL/GenBank/DDBJ databases">
        <authorList>
            <person name="Chiriac C."/>
            <person name="Salcher M."/>
            <person name="Ghai R."/>
            <person name="Kavagutti S V."/>
        </authorList>
    </citation>
    <scope>NUCLEOTIDE SEQUENCE</scope>
</reference>
<evidence type="ECO:0000256" key="3">
    <source>
        <dbReference type="ARBA" id="ARBA00022692"/>
    </source>
</evidence>
<evidence type="ECO:0000256" key="5">
    <source>
        <dbReference type="ARBA" id="ARBA00022989"/>
    </source>
</evidence>
<dbReference type="Gene3D" id="1.20.5.3310">
    <property type="match status" value="1"/>
</dbReference>
<keyword evidence="5" id="KW-1133">Transmembrane helix</keyword>
<name>A0A6J7XQD5_9ZZZZ</name>
<dbReference type="EMBL" id="CAFBSG010000004">
    <property type="protein sequence ID" value="CAB5239580.1"/>
    <property type="molecule type" value="Genomic_DNA"/>
</dbReference>
<dbReference type="InterPro" id="IPR003369">
    <property type="entry name" value="TatA/B/E"/>
</dbReference>
<evidence type="ECO:0000256" key="7">
    <source>
        <dbReference type="ARBA" id="ARBA00023136"/>
    </source>
</evidence>
<keyword evidence="3" id="KW-0812">Transmembrane</keyword>
<dbReference type="Pfam" id="PF02416">
    <property type="entry name" value="TatA_B_E"/>
    <property type="match status" value="1"/>
</dbReference>